<keyword evidence="1" id="KW-0812">Transmembrane</keyword>
<organism evidence="2 3">
    <name type="scientific">Candidatus Enterococcus willemsii</name>
    <dbReference type="NCBI Taxonomy" id="1857215"/>
    <lineage>
        <taxon>Bacteria</taxon>
        <taxon>Bacillati</taxon>
        <taxon>Bacillota</taxon>
        <taxon>Bacilli</taxon>
        <taxon>Lactobacillales</taxon>
        <taxon>Enterococcaceae</taxon>
        <taxon>Enterococcus</taxon>
    </lineage>
</organism>
<proteinExistence type="predicted"/>
<keyword evidence="1" id="KW-0472">Membrane</keyword>
<evidence type="ECO:0000313" key="3">
    <source>
        <dbReference type="Proteomes" id="UP000782705"/>
    </source>
</evidence>
<reference evidence="2 3" key="1">
    <citation type="submission" date="2016-06" db="EMBL/GenBank/DDBJ databases">
        <title>Four novel species of enterococci isolated from chicken manure.</title>
        <authorList>
            <person name="Van Tyne D."/>
        </authorList>
    </citation>
    <scope>NUCLEOTIDE SEQUENCE [LARGE SCALE GENOMIC DNA]</scope>
    <source>
        <strain evidence="2 3">CU12B</strain>
    </source>
</reference>
<gene>
    <name evidence="2" type="ORF">BAU17_10355</name>
</gene>
<evidence type="ECO:0000313" key="2">
    <source>
        <dbReference type="EMBL" id="KAF1304594.1"/>
    </source>
</evidence>
<dbReference type="Proteomes" id="UP000782705">
    <property type="component" value="Unassembled WGS sequence"/>
</dbReference>
<dbReference type="RefSeq" id="WP_161901623.1">
    <property type="nucleotide sequence ID" value="NZ_MAEL01000031.1"/>
</dbReference>
<feature type="transmembrane region" description="Helical" evidence="1">
    <location>
        <begin position="50"/>
        <end position="69"/>
    </location>
</feature>
<sequence>MNRTQKKMIVIVGLAILAMIALFLGWKLLMALGMLGFPTTTYTRTAAPHGIIWVLLIPIIATATLFLGLTRTKK</sequence>
<name>A0ABQ6Z1L0_9ENTE</name>
<feature type="transmembrane region" description="Helical" evidence="1">
    <location>
        <begin position="9"/>
        <end position="30"/>
    </location>
</feature>
<dbReference type="EMBL" id="MAEL01000031">
    <property type="protein sequence ID" value="KAF1304594.1"/>
    <property type="molecule type" value="Genomic_DNA"/>
</dbReference>
<evidence type="ECO:0000256" key="1">
    <source>
        <dbReference type="SAM" id="Phobius"/>
    </source>
</evidence>
<comment type="caution">
    <text evidence="2">The sequence shown here is derived from an EMBL/GenBank/DDBJ whole genome shotgun (WGS) entry which is preliminary data.</text>
</comment>
<keyword evidence="1" id="KW-1133">Transmembrane helix</keyword>
<accession>A0ABQ6Z1L0</accession>
<protein>
    <submittedName>
        <fullName evidence="2">Uncharacterized protein</fullName>
    </submittedName>
</protein>
<keyword evidence="3" id="KW-1185">Reference proteome</keyword>